<protein>
    <submittedName>
        <fullName evidence="1">Uncharacterized protein</fullName>
    </submittedName>
</protein>
<organism evidence="1 2">
    <name type="scientific">Lentinula raphanica</name>
    <dbReference type="NCBI Taxonomy" id="153919"/>
    <lineage>
        <taxon>Eukaryota</taxon>
        <taxon>Fungi</taxon>
        <taxon>Dikarya</taxon>
        <taxon>Basidiomycota</taxon>
        <taxon>Agaricomycotina</taxon>
        <taxon>Agaricomycetes</taxon>
        <taxon>Agaricomycetidae</taxon>
        <taxon>Agaricales</taxon>
        <taxon>Marasmiineae</taxon>
        <taxon>Omphalotaceae</taxon>
        <taxon>Lentinula</taxon>
    </lineage>
</organism>
<evidence type="ECO:0000313" key="1">
    <source>
        <dbReference type="EMBL" id="KAJ3841770.1"/>
    </source>
</evidence>
<proteinExistence type="predicted"/>
<name>A0AA38UHU0_9AGAR</name>
<reference evidence="1" key="1">
    <citation type="submission" date="2022-08" db="EMBL/GenBank/DDBJ databases">
        <authorList>
            <consortium name="DOE Joint Genome Institute"/>
            <person name="Min B."/>
            <person name="Riley R."/>
            <person name="Sierra-Patev S."/>
            <person name="Naranjo-Ortiz M."/>
            <person name="Looney B."/>
            <person name="Konkel Z."/>
            <person name="Slot J.C."/>
            <person name="Sakamoto Y."/>
            <person name="Steenwyk J.L."/>
            <person name="Rokas A."/>
            <person name="Carro J."/>
            <person name="Camarero S."/>
            <person name="Ferreira P."/>
            <person name="Molpeceres G."/>
            <person name="Ruiz-Duenas F.J."/>
            <person name="Serrano A."/>
            <person name="Henrissat B."/>
            <person name="Drula E."/>
            <person name="Hughes K.W."/>
            <person name="Mata J.L."/>
            <person name="Ishikawa N.K."/>
            <person name="Vargas-Isla R."/>
            <person name="Ushijima S."/>
            <person name="Smith C.A."/>
            <person name="Ahrendt S."/>
            <person name="Andreopoulos W."/>
            <person name="He G."/>
            <person name="Labutti K."/>
            <person name="Lipzen A."/>
            <person name="Ng V."/>
            <person name="Sandor L."/>
            <person name="Barry K."/>
            <person name="Martinez A.T."/>
            <person name="Xiao Y."/>
            <person name="Gibbons J.G."/>
            <person name="Terashima K."/>
            <person name="Hibbett D.S."/>
            <person name="Grigoriev I.V."/>
        </authorList>
    </citation>
    <scope>NUCLEOTIDE SEQUENCE</scope>
    <source>
        <strain evidence="1">TFB9207</strain>
    </source>
</reference>
<comment type="caution">
    <text evidence="1">The sequence shown here is derived from an EMBL/GenBank/DDBJ whole genome shotgun (WGS) entry which is preliminary data.</text>
</comment>
<keyword evidence="2" id="KW-1185">Reference proteome</keyword>
<dbReference type="AlphaFoldDB" id="A0AA38UHU0"/>
<feature type="non-terminal residue" evidence="1">
    <location>
        <position position="1"/>
    </location>
</feature>
<gene>
    <name evidence="1" type="ORF">F5878DRAFT_531053</name>
</gene>
<sequence>FDDVERARAFYQEYVVTGVADLLKNEPDPSENLIVCEGVKPGVYSNRKSLIMQGLQYRGGVVVCYLGSFGDAVAQLETFRKEGRVKAKYPKLDHF</sequence>
<evidence type="ECO:0000313" key="2">
    <source>
        <dbReference type="Proteomes" id="UP001163846"/>
    </source>
</evidence>
<accession>A0AA38UHU0</accession>
<dbReference type="Proteomes" id="UP001163846">
    <property type="component" value="Unassembled WGS sequence"/>
</dbReference>
<dbReference type="EMBL" id="MU806028">
    <property type="protein sequence ID" value="KAJ3841770.1"/>
    <property type="molecule type" value="Genomic_DNA"/>
</dbReference>